<proteinExistence type="predicted"/>
<sequence length="29" mass="3209">MEKVARERATAALEPSANGEQHETPVMVR</sequence>
<feature type="region of interest" description="Disordered" evidence="1">
    <location>
        <begin position="1"/>
        <end position="29"/>
    </location>
</feature>
<reference evidence="2 3" key="1">
    <citation type="submission" date="2018-11" db="EMBL/GenBank/DDBJ databases">
        <authorList>
            <consortium name="Pathogen Informatics"/>
        </authorList>
    </citation>
    <scope>NUCLEOTIDE SEQUENCE [LARGE SCALE GENOMIC DNA]</scope>
</reference>
<reference evidence="4" key="2">
    <citation type="submission" date="2019-09" db="UniProtKB">
        <authorList>
            <consortium name="WormBaseParasite"/>
        </authorList>
    </citation>
    <scope>IDENTIFICATION</scope>
</reference>
<accession>A0A3P7YNF2</accession>
<gene>
    <name evidence="2" type="ORF">HPBE_LOCUS3735</name>
</gene>
<evidence type="ECO:0000313" key="4">
    <source>
        <dbReference type="WBParaSite" id="HPBE_0000373401-mRNA-1"/>
    </source>
</evidence>
<dbReference type="EMBL" id="UZAH01013390">
    <property type="protein sequence ID" value="VDO41292.1"/>
    <property type="molecule type" value="Genomic_DNA"/>
</dbReference>
<protein>
    <submittedName>
        <fullName evidence="4">TetR family transcriptional regulator</fullName>
    </submittedName>
</protein>
<accession>A0A183FC42</accession>
<organism evidence="3 4">
    <name type="scientific">Heligmosomoides polygyrus</name>
    <name type="common">Parasitic roundworm</name>
    <dbReference type="NCBI Taxonomy" id="6339"/>
    <lineage>
        <taxon>Eukaryota</taxon>
        <taxon>Metazoa</taxon>
        <taxon>Ecdysozoa</taxon>
        <taxon>Nematoda</taxon>
        <taxon>Chromadorea</taxon>
        <taxon>Rhabditida</taxon>
        <taxon>Rhabditina</taxon>
        <taxon>Rhabditomorpha</taxon>
        <taxon>Strongyloidea</taxon>
        <taxon>Heligmosomidae</taxon>
        <taxon>Heligmosomoides</taxon>
    </lineage>
</organism>
<evidence type="ECO:0000256" key="1">
    <source>
        <dbReference type="SAM" id="MobiDB-lite"/>
    </source>
</evidence>
<dbReference type="AlphaFoldDB" id="A0A183FC42"/>
<dbReference type="WBParaSite" id="HPBE_0000373401-mRNA-1">
    <property type="protein sequence ID" value="HPBE_0000373401-mRNA-1"/>
    <property type="gene ID" value="HPBE_0000373401"/>
</dbReference>
<keyword evidence="3" id="KW-1185">Reference proteome</keyword>
<name>A0A183FC42_HELPZ</name>
<dbReference type="Proteomes" id="UP000050761">
    <property type="component" value="Unassembled WGS sequence"/>
</dbReference>
<evidence type="ECO:0000313" key="2">
    <source>
        <dbReference type="EMBL" id="VDO41292.1"/>
    </source>
</evidence>
<evidence type="ECO:0000313" key="3">
    <source>
        <dbReference type="Proteomes" id="UP000050761"/>
    </source>
</evidence>